<name>A0A316GH83_9RHOB</name>
<dbReference type="AlphaFoldDB" id="A0A316GH83"/>
<evidence type="ECO:0000313" key="5">
    <source>
        <dbReference type="Proteomes" id="UP000245708"/>
    </source>
</evidence>
<dbReference type="InterPro" id="IPR008258">
    <property type="entry name" value="Transglycosylase_SLT_dom_1"/>
</dbReference>
<dbReference type="RefSeq" id="WP_109667664.1">
    <property type="nucleotide sequence ID" value="NZ_QGGW01000004.1"/>
</dbReference>
<gene>
    <name evidence="4" type="ORF">C7455_10452</name>
</gene>
<dbReference type="EMBL" id="QGGW01000004">
    <property type="protein sequence ID" value="PWK60416.1"/>
    <property type="molecule type" value="Genomic_DNA"/>
</dbReference>
<dbReference type="SUPFAM" id="SSF53955">
    <property type="entry name" value="Lysozyme-like"/>
    <property type="match status" value="1"/>
</dbReference>
<sequence length="274" mass="28251">MARAAALLALVAALALPGKAQATAPDCEALAEEAAALHGIPEGVMAAIARTESGGGPRASAWPWTLNMAGDGMYLESQGAALVQLRAVLAEGQRNVDVGCMQINWHWHGEAFDSLEQMIDPAANTDYAARFLVGLWRREGTWDAAVQAYHSADPERGAAYLARVEGNRRTGGGGGALVAAAPAPVAPLAASRAGDGRFVSQAPLVSLSQGSEAVAQDPDLPETPDTRLAALPEGALPDLRAAATPRVAAPIGDTDRLSRIRAEFGAAIPAVTRP</sequence>
<dbReference type="Gene3D" id="1.10.530.10">
    <property type="match status" value="1"/>
</dbReference>
<evidence type="ECO:0000256" key="1">
    <source>
        <dbReference type="ARBA" id="ARBA00009387"/>
    </source>
</evidence>
<comment type="similarity">
    <text evidence="1">Belongs to the virb1 family.</text>
</comment>
<dbReference type="Proteomes" id="UP000245708">
    <property type="component" value="Unassembled WGS sequence"/>
</dbReference>
<feature type="chain" id="PRO_5016445230" evidence="2">
    <location>
        <begin position="23"/>
        <end position="274"/>
    </location>
</feature>
<feature type="domain" description="Transglycosylase SLT" evidence="3">
    <location>
        <begin position="31"/>
        <end position="151"/>
    </location>
</feature>
<feature type="signal peptide" evidence="2">
    <location>
        <begin position="1"/>
        <end position="22"/>
    </location>
</feature>
<organism evidence="4 5">
    <name type="scientific">Roseicyclus mahoneyensis</name>
    <dbReference type="NCBI Taxonomy" id="164332"/>
    <lineage>
        <taxon>Bacteria</taxon>
        <taxon>Pseudomonadati</taxon>
        <taxon>Pseudomonadota</taxon>
        <taxon>Alphaproteobacteria</taxon>
        <taxon>Rhodobacterales</taxon>
        <taxon>Roseobacteraceae</taxon>
        <taxon>Roseicyclus</taxon>
    </lineage>
</organism>
<dbReference type="OrthoDB" id="5945995at2"/>
<comment type="caution">
    <text evidence="4">The sequence shown here is derived from an EMBL/GenBank/DDBJ whole genome shotgun (WGS) entry which is preliminary data.</text>
</comment>
<evidence type="ECO:0000256" key="2">
    <source>
        <dbReference type="SAM" id="SignalP"/>
    </source>
</evidence>
<dbReference type="Pfam" id="PF01464">
    <property type="entry name" value="SLT"/>
    <property type="match status" value="1"/>
</dbReference>
<keyword evidence="2" id="KW-0732">Signal</keyword>
<dbReference type="InterPro" id="IPR023346">
    <property type="entry name" value="Lysozyme-like_dom_sf"/>
</dbReference>
<accession>A0A316GH83</accession>
<proteinExistence type="inferred from homology"/>
<protein>
    <submittedName>
        <fullName evidence="4">Transglycosylase-like protein with SLT domain</fullName>
    </submittedName>
</protein>
<evidence type="ECO:0000313" key="4">
    <source>
        <dbReference type="EMBL" id="PWK60416.1"/>
    </source>
</evidence>
<reference evidence="4 5" key="1">
    <citation type="submission" date="2018-05" db="EMBL/GenBank/DDBJ databases">
        <title>Genomic Encyclopedia of Type Strains, Phase IV (KMG-IV): sequencing the most valuable type-strain genomes for metagenomic binning, comparative biology and taxonomic classification.</title>
        <authorList>
            <person name="Goeker M."/>
        </authorList>
    </citation>
    <scope>NUCLEOTIDE SEQUENCE [LARGE SCALE GENOMIC DNA]</scope>
    <source>
        <strain evidence="4 5">DSM 16097</strain>
    </source>
</reference>
<evidence type="ECO:0000259" key="3">
    <source>
        <dbReference type="Pfam" id="PF01464"/>
    </source>
</evidence>
<keyword evidence="5" id="KW-1185">Reference proteome</keyword>